<organism evidence="3 4">
    <name type="scientific">Pseudogymnoascus verrucosus</name>
    <dbReference type="NCBI Taxonomy" id="342668"/>
    <lineage>
        <taxon>Eukaryota</taxon>
        <taxon>Fungi</taxon>
        <taxon>Dikarya</taxon>
        <taxon>Ascomycota</taxon>
        <taxon>Pezizomycotina</taxon>
        <taxon>Leotiomycetes</taxon>
        <taxon>Thelebolales</taxon>
        <taxon>Thelebolaceae</taxon>
        <taxon>Pseudogymnoascus</taxon>
    </lineage>
</organism>
<keyword evidence="4" id="KW-1185">Reference proteome</keyword>
<dbReference type="RefSeq" id="XP_018132929.1">
    <property type="nucleotide sequence ID" value="XM_018272170.2"/>
</dbReference>
<dbReference type="EMBL" id="KV460213">
    <property type="protein sequence ID" value="OBT99196.1"/>
    <property type="molecule type" value="Genomic_DNA"/>
</dbReference>
<accession>A0A1B8GTN9</accession>
<dbReference type="OrthoDB" id="5584477at2759"/>
<reference evidence="3 4" key="1">
    <citation type="submission" date="2016-03" db="EMBL/GenBank/DDBJ databases">
        <title>Comparative genomics of Pseudogymnoascus destructans, the fungus causing white-nose syndrome of bats.</title>
        <authorList>
            <person name="Palmer J.M."/>
            <person name="Drees K.P."/>
            <person name="Foster J.T."/>
            <person name="Lindner D.L."/>
        </authorList>
    </citation>
    <scope>NUCLEOTIDE SEQUENCE [LARGE SCALE GENOMIC DNA]</scope>
    <source>
        <strain evidence="3 4">UAMH 10579</strain>
    </source>
</reference>
<reference evidence="4" key="2">
    <citation type="journal article" date="2018" name="Nat. Commun.">
        <title>Extreme sensitivity to ultraviolet light in the fungal pathogen causing white-nose syndrome of bats.</title>
        <authorList>
            <person name="Palmer J.M."/>
            <person name="Drees K.P."/>
            <person name="Foster J.T."/>
            <person name="Lindner D.L."/>
        </authorList>
    </citation>
    <scope>NUCLEOTIDE SEQUENCE [LARGE SCALE GENOMIC DNA]</scope>
    <source>
        <strain evidence="4">UAMH 10579</strain>
    </source>
</reference>
<dbReference type="Pfam" id="PF17667">
    <property type="entry name" value="Pkinase_fungal"/>
    <property type="match status" value="1"/>
</dbReference>
<evidence type="ECO:0000313" key="3">
    <source>
        <dbReference type="EMBL" id="OBT99196.1"/>
    </source>
</evidence>
<protein>
    <recommendedName>
        <fullName evidence="2">Fungal-type protein kinase domain-containing protein</fullName>
    </recommendedName>
</protein>
<feature type="compositionally biased region" description="Polar residues" evidence="1">
    <location>
        <begin position="42"/>
        <end position="56"/>
    </location>
</feature>
<feature type="compositionally biased region" description="Polar residues" evidence="1">
    <location>
        <begin position="9"/>
        <end position="21"/>
    </location>
</feature>
<feature type="region of interest" description="Disordered" evidence="1">
    <location>
        <begin position="1"/>
        <end position="62"/>
    </location>
</feature>
<dbReference type="InterPro" id="IPR040976">
    <property type="entry name" value="Pkinase_fungal"/>
</dbReference>
<feature type="domain" description="Fungal-type protein kinase" evidence="2">
    <location>
        <begin position="20"/>
        <end position="124"/>
    </location>
</feature>
<evidence type="ECO:0000259" key="2">
    <source>
        <dbReference type="Pfam" id="PF17667"/>
    </source>
</evidence>
<evidence type="ECO:0000256" key="1">
    <source>
        <dbReference type="SAM" id="MobiDB-lite"/>
    </source>
</evidence>
<sequence>MLPPKPSGMDSSQRGRSTADTINRKRSSSSLNAPLLPKKRTCSSSPTKREQTPSTHNRIRRRVIVRDYGTPIYKASSYVAIIAALERFAEVNRYESLHDRGSMLQRDMSIGNLMMNEDVDNPSWPSFSSISQLNRSKRSLREHEARPARKLL</sequence>
<gene>
    <name evidence="3" type="ORF">VE01_02663</name>
</gene>
<dbReference type="STRING" id="342668.A0A1B8GTN9"/>
<proteinExistence type="predicted"/>
<evidence type="ECO:0000313" key="4">
    <source>
        <dbReference type="Proteomes" id="UP000091956"/>
    </source>
</evidence>
<name>A0A1B8GTN9_9PEZI</name>
<dbReference type="GeneID" id="28836049"/>
<dbReference type="Proteomes" id="UP000091956">
    <property type="component" value="Unassembled WGS sequence"/>
</dbReference>
<dbReference type="AlphaFoldDB" id="A0A1B8GTN9"/>